<dbReference type="PANTHER" id="PTHR24229">
    <property type="entry name" value="NEUROPEPTIDES RECEPTOR"/>
    <property type="match status" value="1"/>
</dbReference>
<dbReference type="PRINTS" id="PR00237">
    <property type="entry name" value="GPCRRHODOPSN"/>
</dbReference>
<dbReference type="Proteomes" id="UP001108240">
    <property type="component" value="Unplaced"/>
</dbReference>
<evidence type="ECO:0000313" key="11">
    <source>
        <dbReference type="Ensembl" id="ENSCCRP00000166859.1"/>
    </source>
</evidence>
<keyword evidence="5" id="KW-0297">G-protein coupled receptor</keyword>
<keyword evidence="12" id="KW-1185">Reference proteome</keyword>
<keyword evidence="3 9" id="KW-0812">Transmembrane</keyword>
<feature type="domain" description="G-protein coupled receptors family 1 profile" evidence="10">
    <location>
        <begin position="70"/>
        <end position="101"/>
    </location>
</feature>
<reference evidence="11" key="2">
    <citation type="submission" date="2025-09" db="UniProtKB">
        <authorList>
            <consortium name="Ensembl"/>
        </authorList>
    </citation>
    <scope>IDENTIFICATION</scope>
</reference>
<dbReference type="AlphaFoldDB" id="A0A9J8CA63"/>
<evidence type="ECO:0000256" key="3">
    <source>
        <dbReference type="ARBA" id="ARBA00022692"/>
    </source>
</evidence>
<evidence type="ECO:0000256" key="6">
    <source>
        <dbReference type="ARBA" id="ARBA00023136"/>
    </source>
</evidence>
<dbReference type="Pfam" id="PF00001">
    <property type="entry name" value="7tm_1"/>
    <property type="match status" value="2"/>
</dbReference>
<name>A0A9J8CA63_CYPCA</name>
<dbReference type="InterPro" id="IPR017452">
    <property type="entry name" value="GPCR_Rhodpsn_7TM"/>
</dbReference>
<keyword evidence="4 9" id="KW-1133">Transmembrane helix</keyword>
<evidence type="ECO:0000256" key="1">
    <source>
        <dbReference type="ARBA" id="ARBA00004651"/>
    </source>
</evidence>
<dbReference type="PROSITE" id="PS50262">
    <property type="entry name" value="G_PROTEIN_RECEP_F1_2"/>
    <property type="match status" value="2"/>
</dbReference>
<dbReference type="InterPro" id="IPR000276">
    <property type="entry name" value="GPCR_Rhodpsn"/>
</dbReference>
<evidence type="ECO:0000256" key="4">
    <source>
        <dbReference type="ARBA" id="ARBA00022989"/>
    </source>
</evidence>
<dbReference type="Ensembl" id="ENSCCRT00000133953.1">
    <property type="protein sequence ID" value="ENSCCRP00000166859.1"/>
    <property type="gene ID" value="ENSCCRG00000056966.1"/>
</dbReference>
<evidence type="ECO:0000256" key="9">
    <source>
        <dbReference type="SAM" id="Phobius"/>
    </source>
</evidence>
<evidence type="ECO:0000256" key="2">
    <source>
        <dbReference type="ARBA" id="ARBA00022475"/>
    </source>
</evidence>
<dbReference type="GeneTree" id="ENSGT00940000157669"/>
<protein>
    <submittedName>
        <fullName evidence="11">Opioid receptor, delta 1b</fullName>
    </submittedName>
</protein>
<comment type="subcellular location">
    <subcellularLocation>
        <location evidence="1">Cell membrane</location>
        <topology evidence="1">Multi-pass membrane protein</topology>
    </subcellularLocation>
</comment>
<feature type="transmembrane region" description="Helical" evidence="9">
    <location>
        <begin position="267"/>
        <end position="293"/>
    </location>
</feature>
<keyword evidence="2" id="KW-1003">Cell membrane</keyword>
<evidence type="ECO:0000256" key="7">
    <source>
        <dbReference type="ARBA" id="ARBA00023170"/>
    </source>
</evidence>
<accession>A0A9J8CA63</accession>
<dbReference type="SUPFAM" id="SSF81321">
    <property type="entry name" value="Family A G protein-coupled receptor-like"/>
    <property type="match status" value="1"/>
</dbReference>
<feature type="transmembrane region" description="Helical" evidence="9">
    <location>
        <begin position="179"/>
        <end position="210"/>
    </location>
</feature>
<dbReference type="GO" id="GO:0005886">
    <property type="term" value="C:plasma membrane"/>
    <property type="evidence" value="ECO:0007669"/>
    <property type="project" value="UniProtKB-SubCell"/>
</dbReference>
<feature type="transmembrane region" description="Helical" evidence="9">
    <location>
        <begin position="138"/>
        <end position="159"/>
    </location>
</feature>
<evidence type="ECO:0000256" key="8">
    <source>
        <dbReference type="ARBA" id="ARBA00023224"/>
    </source>
</evidence>
<evidence type="ECO:0000313" key="12">
    <source>
        <dbReference type="Proteomes" id="UP001108240"/>
    </source>
</evidence>
<feature type="transmembrane region" description="Helical" evidence="9">
    <location>
        <begin position="49"/>
        <end position="76"/>
    </location>
</feature>
<keyword evidence="6 9" id="KW-0472">Membrane</keyword>
<keyword evidence="7" id="KW-0675">Receptor</keyword>
<dbReference type="GO" id="GO:0043005">
    <property type="term" value="C:neuron projection"/>
    <property type="evidence" value="ECO:0007669"/>
    <property type="project" value="TreeGrafter"/>
</dbReference>
<dbReference type="GO" id="GO:0042923">
    <property type="term" value="F:neuropeptide binding"/>
    <property type="evidence" value="ECO:0007669"/>
    <property type="project" value="TreeGrafter"/>
</dbReference>
<sequence>MEPLTVTVSDFSERYPLILPNSSFMEEPAGLLSNWSGGSEPKAVKNSTAVAIAVCITALYSVICVVGLFGNILVMYGVVRYTKMKTATNIYIFNLALADALATSTLPFQSAKYLMSTWPFGELLLRALDFRTPFKAKIINICIWILSSAIGFPVMVMAITRETPTGKTVCTLKFPDPDWYWDTVTKICVFIFAFVVPVLVITICYGLMILRLKSVRLLSGSKEKDRNLRRITRMVLVVVAAFVICWTPIHIFIIIKTVVEIDQKNLLVVACWHLCIALGYMNSSLNPVLYAFLDENFKRCFREFCLPFRSRVEQNSFSRARSATREPISVCAKSESMKQPT</sequence>
<dbReference type="PANTHER" id="PTHR24229:SF2">
    <property type="entry name" value="DELTA-TYPE OPIOID RECEPTOR"/>
    <property type="match status" value="1"/>
</dbReference>
<dbReference type="Gene3D" id="1.20.1070.10">
    <property type="entry name" value="Rhodopsin 7-helix transmembrane proteins"/>
    <property type="match status" value="2"/>
</dbReference>
<keyword evidence="8" id="KW-0807">Transducer</keyword>
<organism evidence="11 12">
    <name type="scientific">Cyprinus carpio carpio</name>
    <dbReference type="NCBI Taxonomy" id="630221"/>
    <lineage>
        <taxon>Eukaryota</taxon>
        <taxon>Metazoa</taxon>
        <taxon>Chordata</taxon>
        <taxon>Craniata</taxon>
        <taxon>Vertebrata</taxon>
        <taxon>Euteleostomi</taxon>
        <taxon>Actinopterygii</taxon>
        <taxon>Neopterygii</taxon>
        <taxon>Teleostei</taxon>
        <taxon>Ostariophysi</taxon>
        <taxon>Cypriniformes</taxon>
        <taxon>Cyprinidae</taxon>
        <taxon>Cyprininae</taxon>
        <taxon>Cyprinus</taxon>
    </lineage>
</organism>
<dbReference type="GO" id="GO:0038046">
    <property type="term" value="F:G protein-coupled enkephalin receptor activity"/>
    <property type="evidence" value="ECO:0007669"/>
    <property type="project" value="TreeGrafter"/>
</dbReference>
<dbReference type="GO" id="GO:0007218">
    <property type="term" value="P:neuropeptide signaling pathway"/>
    <property type="evidence" value="ECO:0007669"/>
    <property type="project" value="TreeGrafter"/>
</dbReference>
<reference evidence="11" key="1">
    <citation type="submission" date="2025-08" db="UniProtKB">
        <authorList>
            <consortium name="Ensembl"/>
        </authorList>
    </citation>
    <scope>IDENTIFICATION</scope>
</reference>
<feature type="transmembrane region" description="Helical" evidence="9">
    <location>
        <begin position="231"/>
        <end position="255"/>
    </location>
</feature>
<evidence type="ECO:0000256" key="5">
    <source>
        <dbReference type="ARBA" id="ARBA00023040"/>
    </source>
</evidence>
<feature type="domain" description="G-protein coupled receptors family 1 profile" evidence="10">
    <location>
        <begin position="112"/>
        <end position="290"/>
    </location>
</feature>
<evidence type="ECO:0000259" key="10">
    <source>
        <dbReference type="PROSITE" id="PS50262"/>
    </source>
</evidence>
<proteinExistence type="predicted"/>